<evidence type="ECO:0000313" key="3">
    <source>
        <dbReference type="Proteomes" id="UP000821866"/>
    </source>
</evidence>
<keyword evidence="3" id="KW-1185">Reference proteome</keyword>
<dbReference type="EMBL" id="JABSTU010000001">
    <property type="protein sequence ID" value="KAH8038639.1"/>
    <property type="molecule type" value="Genomic_DNA"/>
</dbReference>
<protein>
    <submittedName>
        <fullName evidence="2">Uncharacterized protein</fullName>
    </submittedName>
</protein>
<accession>A0A9J6EWR5</accession>
<comment type="caution">
    <text evidence="2">The sequence shown here is derived from an EMBL/GenBank/DDBJ whole genome shotgun (WGS) entry which is preliminary data.</text>
</comment>
<evidence type="ECO:0000256" key="1">
    <source>
        <dbReference type="SAM" id="MobiDB-lite"/>
    </source>
</evidence>
<reference evidence="2" key="1">
    <citation type="journal article" date="2020" name="Cell">
        <title>Large-Scale Comparative Analyses of Tick Genomes Elucidate Their Genetic Diversity and Vector Capacities.</title>
        <authorList>
            <consortium name="Tick Genome and Microbiome Consortium (TIGMIC)"/>
            <person name="Jia N."/>
            <person name="Wang J."/>
            <person name="Shi W."/>
            <person name="Du L."/>
            <person name="Sun Y."/>
            <person name="Zhan W."/>
            <person name="Jiang J.F."/>
            <person name="Wang Q."/>
            <person name="Zhang B."/>
            <person name="Ji P."/>
            <person name="Bell-Sakyi L."/>
            <person name="Cui X.M."/>
            <person name="Yuan T.T."/>
            <person name="Jiang B.G."/>
            <person name="Yang W.F."/>
            <person name="Lam T.T."/>
            <person name="Chang Q.C."/>
            <person name="Ding S.J."/>
            <person name="Wang X.J."/>
            <person name="Zhu J.G."/>
            <person name="Ruan X.D."/>
            <person name="Zhao L."/>
            <person name="Wei J.T."/>
            <person name="Ye R.Z."/>
            <person name="Que T.C."/>
            <person name="Du C.H."/>
            <person name="Zhou Y.H."/>
            <person name="Cheng J.X."/>
            <person name="Dai P.F."/>
            <person name="Guo W.B."/>
            <person name="Han X.H."/>
            <person name="Huang E.J."/>
            <person name="Li L.F."/>
            <person name="Wei W."/>
            <person name="Gao Y.C."/>
            <person name="Liu J.Z."/>
            <person name="Shao H.Z."/>
            <person name="Wang X."/>
            <person name="Wang C.C."/>
            <person name="Yang T.C."/>
            <person name="Huo Q.B."/>
            <person name="Li W."/>
            <person name="Chen H.Y."/>
            <person name="Chen S.E."/>
            <person name="Zhou L.G."/>
            <person name="Ni X.B."/>
            <person name="Tian J.H."/>
            <person name="Sheng Y."/>
            <person name="Liu T."/>
            <person name="Pan Y.S."/>
            <person name="Xia L.Y."/>
            <person name="Li J."/>
            <person name="Zhao F."/>
            <person name="Cao W.C."/>
        </authorList>
    </citation>
    <scope>NUCLEOTIDE SEQUENCE</scope>
    <source>
        <strain evidence="2">Rmic-2018</strain>
    </source>
</reference>
<dbReference type="Proteomes" id="UP000821866">
    <property type="component" value="Chromosome 1"/>
</dbReference>
<gene>
    <name evidence="2" type="ORF">HPB51_002783</name>
</gene>
<evidence type="ECO:0000313" key="2">
    <source>
        <dbReference type="EMBL" id="KAH8038639.1"/>
    </source>
</evidence>
<dbReference type="AlphaFoldDB" id="A0A9J6EWR5"/>
<feature type="region of interest" description="Disordered" evidence="1">
    <location>
        <begin position="66"/>
        <end position="86"/>
    </location>
</feature>
<proteinExistence type="predicted"/>
<name>A0A9J6EWR5_RHIMP</name>
<organism evidence="2 3">
    <name type="scientific">Rhipicephalus microplus</name>
    <name type="common">Cattle tick</name>
    <name type="synonym">Boophilus microplus</name>
    <dbReference type="NCBI Taxonomy" id="6941"/>
    <lineage>
        <taxon>Eukaryota</taxon>
        <taxon>Metazoa</taxon>
        <taxon>Ecdysozoa</taxon>
        <taxon>Arthropoda</taxon>
        <taxon>Chelicerata</taxon>
        <taxon>Arachnida</taxon>
        <taxon>Acari</taxon>
        <taxon>Parasitiformes</taxon>
        <taxon>Ixodida</taxon>
        <taxon>Ixodoidea</taxon>
        <taxon>Ixodidae</taxon>
        <taxon>Rhipicephalinae</taxon>
        <taxon>Rhipicephalus</taxon>
        <taxon>Boophilus</taxon>
    </lineage>
</organism>
<sequence>MDARLPCLPTEYRPHIYERRASVPQQAAEAKCDASRNHGVTEEEAEGATDAATICCRLHVRVPDGTARHASTGSGAQQPRADGTPVELGVTQDPATAATASLYNFVSCFMLVSRFVELSVAGRAGINFFLSADSQAGRRMRRRANADDGGTPPCLLLIAFTYSPTRRFPCDLSREQRIWRCETGLVRTRWPHPVWPPRSKM</sequence>
<reference evidence="2" key="2">
    <citation type="submission" date="2021-09" db="EMBL/GenBank/DDBJ databases">
        <authorList>
            <person name="Jia N."/>
            <person name="Wang J."/>
            <person name="Shi W."/>
            <person name="Du L."/>
            <person name="Sun Y."/>
            <person name="Zhan W."/>
            <person name="Jiang J."/>
            <person name="Wang Q."/>
            <person name="Zhang B."/>
            <person name="Ji P."/>
            <person name="Sakyi L.B."/>
            <person name="Cui X."/>
            <person name="Yuan T."/>
            <person name="Jiang B."/>
            <person name="Yang W."/>
            <person name="Lam T.T.-Y."/>
            <person name="Chang Q."/>
            <person name="Ding S."/>
            <person name="Wang X."/>
            <person name="Zhu J."/>
            <person name="Ruan X."/>
            <person name="Zhao L."/>
            <person name="Wei J."/>
            <person name="Que T."/>
            <person name="Du C."/>
            <person name="Cheng J."/>
            <person name="Dai P."/>
            <person name="Han X."/>
            <person name="Huang E."/>
            <person name="Gao Y."/>
            <person name="Liu J."/>
            <person name="Shao H."/>
            <person name="Ye R."/>
            <person name="Li L."/>
            <person name="Wei W."/>
            <person name="Wang X."/>
            <person name="Wang C."/>
            <person name="Huo Q."/>
            <person name="Li W."/>
            <person name="Guo W."/>
            <person name="Chen H."/>
            <person name="Chen S."/>
            <person name="Zhou L."/>
            <person name="Zhou L."/>
            <person name="Ni X."/>
            <person name="Tian J."/>
            <person name="Zhou Y."/>
            <person name="Sheng Y."/>
            <person name="Liu T."/>
            <person name="Pan Y."/>
            <person name="Xia L."/>
            <person name="Li J."/>
            <person name="Zhao F."/>
            <person name="Cao W."/>
        </authorList>
    </citation>
    <scope>NUCLEOTIDE SEQUENCE</scope>
    <source>
        <strain evidence="2">Rmic-2018</strain>
        <tissue evidence="2">Larvae</tissue>
    </source>
</reference>